<protein>
    <recommendedName>
        <fullName evidence="17">Peptidase C39</fullName>
    </recommendedName>
</protein>
<dbReference type="Pfam" id="PF03412">
    <property type="entry name" value="Peptidase_C39"/>
    <property type="match status" value="1"/>
</dbReference>
<dbReference type="GO" id="GO:0005524">
    <property type="term" value="F:ATP binding"/>
    <property type="evidence" value="ECO:0007669"/>
    <property type="project" value="UniProtKB-KW"/>
</dbReference>
<dbReference type="InterPro" id="IPR036640">
    <property type="entry name" value="ABC1_TM_sf"/>
</dbReference>
<dbReference type="PROSITE" id="PS00211">
    <property type="entry name" value="ABC_TRANSPORTER_1"/>
    <property type="match status" value="1"/>
</dbReference>
<dbReference type="InterPro" id="IPR039421">
    <property type="entry name" value="Type_1_exporter"/>
</dbReference>
<dbReference type="FunFam" id="3.40.50.300:FF:000299">
    <property type="entry name" value="ABC transporter ATP-binding protein/permease"/>
    <property type="match status" value="1"/>
</dbReference>
<feature type="transmembrane region" description="Helical" evidence="11">
    <location>
        <begin position="415"/>
        <end position="435"/>
    </location>
</feature>
<dbReference type="Gene3D" id="1.20.1560.10">
    <property type="entry name" value="ABC transporter type 1, transmembrane domain"/>
    <property type="match status" value="1"/>
</dbReference>
<evidence type="ECO:0000256" key="11">
    <source>
        <dbReference type="SAM" id="Phobius"/>
    </source>
</evidence>
<dbReference type="InterPro" id="IPR003593">
    <property type="entry name" value="AAA+_ATPase"/>
</dbReference>
<name>A0A1E5LFL8_9BACI</name>
<keyword evidence="3" id="KW-1003">Cell membrane</keyword>
<dbReference type="GO" id="GO:0008234">
    <property type="term" value="F:cysteine-type peptidase activity"/>
    <property type="evidence" value="ECO:0007669"/>
    <property type="project" value="UniProtKB-KW"/>
</dbReference>
<dbReference type="InterPro" id="IPR005074">
    <property type="entry name" value="Peptidase_C39"/>
</dbReference>
<keyword evidence="16" id="KW-1185">Reference proteome</keyword>
<feature type="domain" description="ABC transmembrane type-1" evidence="13">
    <location>
        <begin position="159"/>
        <end position="438"/>
    </location>
</feature>
<evidence type="ECO:0000256" key="2">
    <source>
        <dbReference type="ARBA" id="ARBA00022448"/>
    </source>
</evidence>
<dbReference type="GO" id="GO:0015421">
    <property type="term" value="F:ABC-type oligopeptide transporter activity"/>
    <property type="evidence" value="ECO:0007669"/>
    <property type="project" value="TreeGrafter"/>
</dbReference>
<evidence type="ECO:0000256" key="3">
    <source>
        <dbReference type="ARBA" id="ARBA00022475"/>
    </source>
</evidence>
<dbReference type="CDD" id="cd18555">
    <property type="entry name" value="ABC_6TM_T1SS_like"/>
    <property type="match status" value="1"/>
</dbReference>
<feature type="transmembrane region" description="Helical" evidence="11">
    <location>
        <begin position="194"/>
        <end position="212"/>
    </location>
</feature>
<dbReference type="GO" id="GO:0005886">
    <property type="term" value="C:plasma membrane"/>
    <property type="evidence" value="ECO:0007669"/>
    <property type="project" value="UniProtKB-SubCell"/>
</dbReference>
<dbReference type="Pfam" id="PF00005">
    <property type="entry name" value="ABC_tran"/>
    <property type="match status" value="1"/>
</dbReference>
<dbReference type="SUPFAM" id="SSF90123">
    <property type="entry name" value="ABC transporter transmembrane region"/>
    <property type="match status" value="1"/>
</dbReference>
<evidence type="ECO:0000256" key="7">
    <source>
        <dbReference type="ARBA" id="ARBA00022807"/>
    </source>
</evidence>
<evidence type="ECO:0000256" key="6">
    <source>
        <dbReference type="ARBA" id="ARBA00022801"/>
    </source>
</evidence>
<evidence type="ECO:0000313" key="15">
    <source>
        <dbReference type="EMBL" id="OEH92871.1"/>
    </source>
</evidence>
<comment type="caution">
    <text evidence="15">The sequence shown here is derived from an EMBL/GenBank/DDBJ whole genome shotgun (WGS) entry which is preliminary data.</text>
</comment>
<evidence type="ECO:0000259" key="14">
    <source>
        <dbReference type="PROSITE" id="PS50990"/>
    </source>
</evidence>
<keyword evidence="10 11" id="KW-0472">Membrane</keyword>
<sequence>MMSKRKIPFIEQSEQSECGIASLAMILSYYNCEYSIIELKKDWSIGRDGTSLLTLKKIATDLNFNTKGFKVNAINELPIPCILHINNNHFVVLEKMTKSGIQLVDPSKGRYMMSYEEFEKSKIRLGLSIYPSDKVIKRKAPSKLSHYRNLLFSEYKWVLLILFSTLLLQLTFLSIPISIEYITDNIINNENNNYLSLVVISLVAIILLNWLMNFTKSRTVVLLQAKFDKKLMQTFVNKLLSLPFIYFQSRPSGDLIQRYSSNIIIRELLSNRIITVLLDGGLIVIFLFYMWYSSAKLALFATLIGLVQIIVISLSVRKIKGLQEEEVKAQVNASNYFADISKSVGIIKTRGVETSIYNKWSHLFNRQVKAMKNKGNYSTSINSLNQSIQFAGPLVLLFIAMMEVGNGNLTVGEMFSFYTVSVNFLTPMSSIILTINEIIYTNVYFNRVLEVLDSKAEKNIDSGIKVDSLSGNIKIEGVSYKYGLHSNEVIKNVDLNVMSGEFVAVVGGSGSGKSTLALLMLGLSEPTQGEIYFDGINIKKLNKSDFRKKIGVVRQDVSMLNQSIKENIVFGLSNISDEQIITASKNAEIYDEIMHMPMGFETILSEQGANISGGQRQRIALVRALLTKPAILLLDEATSSLDSITEEKIQKNLEQLKCTRIVIAHRLNTIINADKIIVLRDGMIESIGSHQELIHSSSYYRELYYNHSEFSRKTSNHTS</sequence>
<keyword evidence="7" id="KW-0645">Protease</keyword>
<feature type="transmembrane region" description="Helical" evidence="11">
    <location>
        <begin position="390"/>
        <end position="409"/>
    </location>
</feature>
<feature type="domain" description="Peptidase C39" evidence="14">
    <location>
        <begin position="12"/>
        <end position="129"/>
    </location>
</feature>
<dbReference type="Proteomes" id="UP000095209">
    <property type="component" value="Unassembled WGS sequence"/>
</dbReference>
<evidence type="ECO:0008006" key="17">
    <source>
        <dbReference type="Google" id="ProtNLM"/>
    </source>
</evidence>
<keyword evidence="8" id="KW-0067">ATP-binding</keyword>
<keyword evidence="2" id="KW-0813">Transport</keyword>
<dbReference type="STRING" id="1305675.BFG57_02040"/>
<comment type="subcellular location">
    <subcellularLocation>
        <location evidence="1">Cell membrane</location>
        <topology evidence="1">Multi-pass membrane protein</topology>
    </subcellularLocation>
</comment>
<evidence type="ECO:0000313" key="16">
    <source>
        <dbReference type="Proteomes" id="UP000095209"/>
    </source>
</evidence>
<evidence type="ECO:0000259" key="12">
    <source>
        <dbReference type="PROSITE" id="PS50893"/>
    </source>
</evidence>
<proteinExistence type="predicted"/>
<dbReference type="PANTHER" id="PTHR43394">
    <property type="entry name" value="ATP-DEPENDENT PERMEASE MDL1, MITOCHONDRIAL"/>
    <property type="match status" value="1"/>
</dbReference>
<feature type="domain" description="ABC transporter" evidence="12">
    <location>
        <begin position="473"/>
        <end position="706"/>
    </location>
</feature>
<feature type="transmembrane region" description="Helical" evidence="11">
    <location>
        <begin position="298"/>
        <end position="316"/>
    </location>
</feature>
<dbReference type="GO" id="GO:0016887">
    <property type="term" value="F:ATP hydrolysis activity"/>
    <property type="evidence" value="ECO:0007669"/>
    <property type="project" value="InterPro"/>
</dbReference>
<keyword evidence="4 11" id="KW-0812">Transmembrane</keyword>
<evidence type="ECO:0000256" key="1">
    <source>
        <dbReference type="ARBA" id="ARBA00004651"/>
    </source>
</evidence>
<evidence type="ECO:0000256" key="9">
    <source>
        <dbReference type="ARBA" id="ARBA00022989"/>
    </source>
</evidence>
<dbReference type="PANTHER" id="PTHR43394:SF1">
    <property type="entry name" value="ATP-BINDING CASSETTE SUB-FAMILY B MEMBER 10, MITOCHONDRIAL"/>
    <property type="match status" value="1"/>
</dbReference>
<organism evidence="15 16">
    <name type="scientific">Bacillus solimangrovi</name>
    <dbReference type="NCBI Taxonomy" id="1305675"/>
    <lineage>
        <taxon>Bacteria</taxon>
        <taxon>Bacillati</taxon>
        <taxon>Bacillota</taxon>
        <taxon>Bacilli</taxon>
        <taxon>Bacillales</taxon>
        <taxon>Bacillaceae</taxon>
        <taxon>Bacillus</taxon>
    </lineage>
</organism>
<reference evidence="15 16" key="1">
    <citation type="submission" date="2016-08" db="EMBL/GenBank/DDBJ databases">
        <title>Genome of Bacillus solimangrovi GH2-4.</title>
        <authorList>
            <person name="Lim S."/>
            <person name="Kim B.-C."/>
        </authorList>
    </citation>
    <scope>NUCLEOTIDE SEQUENCE [LARGE SCALE GENOMIC DNA]</scope>
    <source>
        <strain evidence="15 16">GH2-4</strain>
    </source>
</reference>
<dbReference type="Gene3D" id="3.90.70.10">
    <property type="entry name" value="Cysteine proteinases"/>
    <property type="match status" value="1"/>
</dbReference>
<dbReference type="Pfam" id="PF00664">
    <property type="entry name" value="ABC_membrane"/>
    <property type="match status" value="1"/>
</dbReference>
<dbReference type="InterPro" id="IPR027417">
    <property type="entry name" value="P-loop_NTPase"/>
</dbReference>
<dbReference type="InterPro" id="IPR003439">
    <property type="entry name" value="ABC_transporter-like_ATP-bd"/>
</dbReference>
<evidence type="ECO:0000256" key="5">
    <source>
        <dbReference type="ARBA" id="ARBA00022741"/>
    </source>
</evidence>
<dbReference type="InterPro" id="IPR017871">
    <property type="entry name" value="ABC_transporter-like_CS"/>
</dbReference>
<evidence type="ECO:0000256" key="10">
    <source>
        <dbReference type="ARBA" id="ARBA00023136"/>
    </source>
</evidence>
<evidence type="ECO:0000259" key="13">
    <source>
        <dbReference type="PROSITE" id="PS50929"/>
    </source>
</evidence>
<dbReference type="PROSITE" id="PS50893">
    <property type="entry name" value="ABC_TRANSPORTER_2"/>
    <property type="match status" value="1"/>
</dbReference>
<dbReference type="Gene3D" id="3.40.50.300">
    <property type="entry name" value="P-loop containing nucleotide triphosphate hydrolases"/>
    <property type="match status" value="1"/>
</dbReference>
<feature type="transmembrane region" description="Helical" evidence="11">
    <location>
        <begin position="273"/>
        <end position="292"/>
    </location>
</feature>
<keyword evidence="7" id="KW-0788">Thiol protease</keyword>
<accession>A0A1E5LFL8</accession>
<dbReference type="EMBL" id="MJEH01000022">
    <property type="protein sequence ID" value="OEH92871.1"/>
    <property type="molecule type" value="Genomic_DNA"/>
</dbReference>
<gene>
    <name evidence="15" type="ORF">BFG57_02040</name>
</gene>
<dbReference type="AlphaFoldDB" id="A0A1E5LFL8"/>
<keyword evidence="6" id="KW-0378">Hydrolase</keyword>
<dbReference type="SMART" id="SM00382">
    <property type="entry name" value="AAA"/>
    <property type="match status" value="1"/>
</dbReference>
<feature type="transmembrane region" description="Helical" evidence="11">
    <location>
        <begin position="157"/>
        <end position="182"/>
    </location>
</feature>
<evidence type="ECO:0000256" key="4">
    <source>
        <dbReference type="ARBA" id="ARBA00022692"/>
    </source>
</evidence>
<dbReference type="PROSITE" id="PS50929">
    <property type="entry name" value="ABC_TM1F"/>
    <property type="match status" value="1"/>
</dbReference>
<keyword evidence="9 11" id="KW-1133">Transmembrane helix</keyword>
<dbReference type="InterPro" id="IPR011527">
    <property type="entry name" value="ABC1_TM_dom"/>
</dbReference>
<keyword evidence="5" id="KW-0547">Nucleotide-binding</keyword>
<dbReference type="PROSITE" id="PS50990">
    <property type="entry name" value="PEPTIDASE_C39"/>
    <property type="match status" value="1"/>
</dbReference>
<dbReference type="SUPFAM" id="SSF52540">
    <property type="entry name" value="P-loop containing nucleoside triphosphate hydrolases"/>
    <property type="match status" value="1"/>
</dbReference>
<dbReference type="GO" id="GO:0006508">
    <property type="term" value="P:proteolysis"/>
    <property type="evidence" value="ECO:0007669"/>
    <property type="project" value="InterPro"/>
</dbReference>
<evidence type="ECO:0000256" key="8">
    <source>
        <dbReference type="ARBA" id="ARBA00022840"/>
    </source>
</evidence>